<dbReference type="GO" id="GO:0051116">
    <property type="term" value="F:cobaltochelatase activity"/>
    <property type="evidence" value="ECO:0007669"/>
    <property type="project" value="UniProtKB-EC"/>
</dbReference>
<dbReference type="RefSeq" id="WP_240263071.1">
    <property type="nucleotide sequence ID" value="NZ_CP092488.2"/>
</dbReference>
<accession>A0ABY3VUZ2</accession>
<dbReference type="PANTHER" id="PTHR44119">
    <property type="entry name" value="MAGNESIUM-CHELATASE SUBUNIT CHLH, CHLOROPLASTIC"/>
    <property type="match status" value="1"/>
</dbReference>
<keyword evidence="3" id="KW-1185">Reference proteome</keyword>
<evidence type="ECO:0000313" key="3">
    <source>
        <dbReference type="Proteomes" id="UP001055336"/>
    </source>
</evidence>
<dbReference type="InterPro" id="IPR003672">
    <property type="entry name" value="CobN/Mg_chltase"/>
</dbReference>
<dbReference type="EMBL" id="CP092488">
    <property type="protein sequence ID" value="UMB71320.1"/>
    <property type="molecule type" value="Genomic_DNA"/>
</dbReference>
<organism evidence="2 3">
    <name type="scientific">Mycobacterium paraterrae</name>
    <dbReference type="NCBI Taxonomy" id="577492"/>
    <lineage>
        <taxon>Bacteria</taxon>
        <taxon>Bacillati</taxon>
        <taxon>Actinomycetota</taxon>
        <taxon>Actinomycetes</taxon>
        <taxon>Mycobacteriales</taxon>
        <taxon>Mycobacteriaceae</taxon>
        <taxon>Mycobacterium</taxon>
    </lineage>
</organism>
<sequence length="1191" mass="128251">MSHRIALLSTSDTDLLSARASLAPYNLGNPARQPIEDVLADAEVVILRVLGSSAEVAEELTALRATGLPLVVLGGERTPSAELMECSTVPIGLAAQAHSYLAEGGPANLAQLHAFLCDTVLLTGEGFDEPVVIPEWGYAARSADVTAETRVGVLYYRAHEVSGNSGFAHALADAVDATGNAVGVPIFASSLRSAPDELFDALGTLDALVVSMLAAGGSKSAAAGAGEDDSSWDIERIAALDIPVLQGLCLTSSREEWQASDDGVTPLDSATQIAIPEFDGRIITAPYSFKEVDNDGLPHYVADPERCARVAAIAVNHAMLRRIPNQDKKIALVLSAYPTKHSRVGNAVGLDTPASAVRLLHRLARDGYDVGDGFGVLGIDDETQAGDQLMHTLIDAGGQDEQWLTTTQVDGAQVKVTPAQYTEWTAGLPKELRDAITEAWGPAPGRLFVNDDGDVVIAALRSGNVVLMIQPPRGFGENPVAIYHDPDMAVSHHYLAAYRWLEHGFGAHAVVHLGKHGSMEWLPGKNAALSAACATDAVLGNLPLIYPFLVNDPGEGAQAKRRAHATIIDHLIPPMARAESYGDIARLEQLLDEYGNIAAMDPAKLPAIRGEIWNLMRAAEMHRDLGLDDRPDDEEFDDFLLHVDGWLCEIKDAQIRDGLHVLGEAPTGEARVNLVLAILRAAQVWGGKDHAVPGLRTALGLKDGAEISAVDEIESRARALVEAMESAGWDVDGVDALHDEPDVQASLRFAATEVVPRLSGTAGELDAVMRALAGGFVRPGPSGSPLRGLVNVLPTGRNFYTVDPRAVPSRLAWETGQAMAESLLQRYLDDTGSYPESVGLSVWGTSAMRTSGDDIAEVLALLGVRPDWDEASRRVSRLEIVPLDELGRPRIDVTIRISGFFRDAFPHVVTMLDDAVRMVALLDEPDQDNYVAAHARADLAQHGDERRATTRVFGSKPGSYGAGILQLVEAGTWRDDKDLAEVYTAWGGFAYGRGLDGAAAPDDMRTNYARIKVAAKNIDTREHDIVDSDDYFQYHGGMIATIRALTGSDPKAYVGDSTTPDAVRTRTLSEETARVFRARVVNPRWISAMRRHGYKGAFELAATVDYLFGFDATAGVVHDWMYEKLAESYVLDPQTREFLDQSNPWALQGMVERLQEAADRGLWADPSPETLAALRQAYLEVEGDIEDRAGA</sequence>
<gene>
    <name evidence="2" type="primary">cobN</name>
    <name evidence="2" type="ORF">MKK62_08770</name>
</gene>
<dbReference type="NCBIfam" id="TIGR02257">
    <property type="entry name" value="cobalto_cobN"/>
    <property type="match status" value="1"/>
</dbReference>
<dbReference type="EC" id="6.6.1.2" evidence="2"/>
<reference evidence="2" key="1">
    <citation type="submission" date="2022-08" db="EMBL/GenBank/DDBJ databases">
        <title>Whole genome sequencing of non-tuberculosis mycobacteria type-strains.</title>
        <authorList>
            <person name="Igarashi Y."/>
            <person name="Osugi A."/>
            <person name="Mitarai S."/>
        </authorList>
    </citation>
    <scope>NUCLEOTIDE SEQUENCE</scope>
    <source>
        <strain evidence="2">DSM 45127</strain>
    </source>
</reference>
<dbReference type="InterPro" id="IPR011953">
    <property type="entry name" value="Cobalto_CobN"/>
</dbReference>
<dbReference type="PANTHER" id="PTHR44119:SF4">
    <property type="entry name" value="AEROBIC COBALTOCHELATASE SUBUNIT COBN"/>
    <property type="match status" value="1"/>
</dbReference>
<proteinExistence type="predicted"/>
<feature type="domain" description="CobN/magnesium chelatase" evidence="1">
    <location>
        <begin position="98"/>
        <end position="1168"/>
    </location>
</feature>
<dbReference type="Pfam" id="PF02514">
    <property type="entry name" value="CobN-Mg_chel"/>
    <property type="match status" value="1"/>
</dbReference>
<dbReference type="Proteomes" id="UP001055336">
    <property type="component" value="Chromosome"/>
</dbReference>
<keyword evidence="2" id="KW-0436">Ligase</keyword>
<protein>
    <submittedName>
        <fullName evidence="2">Cobaltochelatase subunit CobN</fullName>
        <ecNumber evidence="2">6.6.1.2</ecNumber>
    </submittedName>
</protein>
<evidence type="ECO:0000259" key="1">
    <source>
        <dbReference type="Pfam" id="PF02514"/>
    </source>
</evidence>
<name>A0ABY3VUZ2_9MYCO</name>
<dbReference type="CDD" id="cd10150">
    <property type="entry name" value="CobN_like"/>
    <property type="match status" value="1"/>
</dbReference>
<evidence type="ECO:0000313" key="2">
    <source>
        <dbReference type="EMBL" id="UMB71320.1"/>
    </source>
</evidence>